<feature type="region of interest" description="Disordered" evidence="1">
    <location>
        <begin position="276"/>
        <end position="351"/>
    </location>
</feature>
<evidence type="ECO:0000256" key="2">
    <source>
        <dbReference type="SAM" id="SignalP"/>
    </source>
</evidence>
<feature type="chain" id="PRO_5016462413" evidence="2">
    <location>
        <begin position="26"/>
        <end position="366"/>
    </location>
</feature>
<organism evidence="3 4">
    <name type="scientific">Dorcoceras hygrometricum</name>
    <dbReference type="NCBI Taxonomy" id="472368"/>
    <lineage>
        <taxon>Eukaryota</taxon>
        <taxon>Viridiplantae</taxon>
        <taxon>Streptophyta</taxon>
        <taxon>Embryophyta</taxon>
        <taxon>Tracheophyta</taxon>
        <taxon>Spermatophyta</taxon>
        <taxon>Magnoliopsida</taxon>
        <taxon>eudicotyledons</taxon>
        <taxon>Gunneridae</taxon>
        <taxon>Pentapetalae</taxon>
        <taxon>asterids</taxon>
        <taxon>lamiids</taxon>
        <taxon>Lamiales</taxon>
        <taxon>Gesneriaceae</taxon>
        <taxon>Didymocarpoideae</taxon>
        <taxon>Trichosporeae</taxon>
        <taxon>Loxocarpinae</taxon>
        <taxon>Dorcoceras</taxon>
    </lineage>
</organism>
<feature type="region of interest" description="Disordered" evidence="1">
    <location>
        <begin position="145"/>
        <end position="178"/>
    </location>
</feature>
<keyword evidence="4" id="KW-1185">Reference proteome</keyword>
<proteinExistence type="predicted"/>
<reference evidence="3 4" key="1">
    <citation type="journal article" date="2015" name="Proc. Natl. Acad. Sci. U.S.A.">
        <title>The resurrection genome of Boea hygrometrica: A blueprint for survival of dehydration.</title>
        <authorList>
            <person name="Xiao L."/>
            <person name="Yang G."/>
            <person name="Zhang L."/>
            <person name="Yang X."/>
            <person name="Zhao S."/>
            <person name="Ji Z."/>
            <person name="Zhou Q."/>
            <person name="Hu M."/>
            <person name="Wang Y."/>
            <person name="Chen M."/>
            <person name="Xu Y."/>
            <person name="Jin H."/>
            <person name="Xiao X."/>
            <person name="Hu G."/>
            <person name="Bao F."/>
            <person name="Hu Y."/>
            <person name="Wan P."/>
            <person name="Li L."/>
            <person name="Deng X."/>
            <person name="Kuang T."/>
            <person name="Xiang C."/>
            <person name="Zhu J.K."/>
            <person name="Oliver M.J."/>
            <person name="He Y."/>
        </authorList>
    </citation>
    <scope>NUCLEOTIDE SEQUENCE [LARGE SCALE GENOMIC DNA]</scope>
    <source>
        <strain evidence="4">cv. XS01</strain>
    </source>
</reference>
<feature type="compositionally biased region" description="Polar residues" evidence="1">
    <location>
        <begin position="149"/>
        <end position="161"/>
    </location>
</feature>
<protein>
    <submittedName>
        <fullName evidence="3">Homomeric Acetyl-CoA Carboxylase (Hom-ACCase)</fullName>
    </submittedName>
</protein>
<evidence type="ECO:0000313" key="3">
    <source>
        <dbReference type="EMBL" id="KZV42518.1"/>
    </source>
</evidence>
<feature type="compositionally biased region" description="Basic and acidic residues" evidence="1">
    <location>
        <begin position="320"/>
        <end position="329"/>
    </location>
</feature>
<accession>A0A2Z7CDT9</accession>
<dbReference type="Proteomes" id="UP000250235">
    <property type="component" value="Unassembled WGS sequence"/>
</dbReference>
<feature type="compositionally biased region" description="Basic and acidic residues" evidence="1">
    <location>
        <begin position="277"/>
        <end position="289"/>
    </location>
</feature>
<feature type="signal peptide" evidence="2">
    <location>
        <begin position="1"/>
        <end position="25"/>
    </location>
</feature>
<feature type="compositionally biased region" description="Gly residues" evidence="1">
    <location>
        <begin position="334"/>
        <end position="345"/>
    </location>
</feature>
<sequence length="366" mass="40146">MLLCAYVIAVDFICCFSRFADVCEATSFYLVETLRFDVASGTSCKDMLRSNRMIESVSDTDEEIVADQLDNHRFGMVATLYSFCSIQLIGGLQSVDIRNFLSVLIPVQPVLRDVHILDTGVQRAPVLLLPDTSTQKDEIVQMDIDQHPDSPSTSADSSLPFNANDIPTEEDSANDQLILPSTSTDISASFSTLRESISRLVANQTRDSRRSGDAHGEVMSKIDHVERDLLDRLAVQNQAFRGLIKIIRQEAHNDNDVLSIALKAVRAQNSILSTDLADVRQEGSDEKNGEVSSSHGRGQPPLDDRNSPRRGGGGSSGSSRRYERNDSSKRRSSSGGGGSGAGGETYGPYGPYKKNAEWWLYGKNQF</sequence>
<dbReference type="EMBL" id="KQ999016">
    <property type="protein sequence ID" value="KZV42518.1"/>
    <property type="molecule type" value="Genomic_DNA"/>
</dbReference>
<dbReference type="AlphaFoldDB" id="A0A2Z7CDT9"/>
<evidence type="ECO:0000313" key="4">
    <source>
        <dbReference type="Proteomes" id="UP000250235"/>
    </source>
</evidence>
<name>A0A2Z7CDT9_9LAMI</name>
<evidence type="ECO:0000256" key="1">
    <source>
        <dbReference type="SAM" id="MobiDB-lite"/>
    </source>
</evidence>
<gene>
    <name evidence="3" type="ORF">F511_35810</name>
</gene>
<keyword evidence="2" id="KW-0732">Signal</keyword>